<dbReference type="AlphaFoldDB" id="A0A0F9CI95"/>
<dbReference type="Gene3D" id="3.30.1330.20">
    <property type="entry name" value="Tubulin/FtsZ, C-terminal domain"/>
    <property type="match status" value="1"/>
</dbReference>
<feature type="domain" description="Tubulin/FtsZ 2-layer sandwich" evidence="5">
    <location>
        <begin position="217"/>
        <end position="333"/>
    </location>
</feature>
<dbReference type="SUPFAM" id="SSF52490">
    <property type="entry name" value="Tubulin nucleotide-binding domain-like"/>
    <property type="match status" value="1"/>
</dbReference>
<dbReference type="InterPro" id="IPR024757">
    <property type="entry name" value="FtsZ_C"/>
</dbReference>
<dbReference type="NCBIfam" id="TIGR00065">
    <property type="entry name" value="ftsZ"/>
    <property type="match status" value="1"/>
</dbReference>
<dbReference type="CDD" id="cd02201">
    <property type="entry name" value="FtsZ_type1"/>
    <property type="match status" value="1"/>
</dbReference>
<feature type="domain" description="Tubulin/FtsZ GTPase" evidence="4">
    <location>
        <begin position="23"/>
        <end position="215"/>
    </location>
</feature>
<dbReference type="GO" id="GO:0005525">
    <property type="term" value="F:GTP binding"/>
    <property type="evidence" value="ECO:0007669"/>
    <property type="project" value="UniProtKB-KW"/>
</dbReference>
<keyword evidence="2" id="KW-0547">Nucleotide-binding</keyword>
<dbReference type="PRINTS" id="PR00423">
    <property type="entry name" value="CELLDVISFTSZ"/>
</dbReference>
<dbReference type="EMBL" id="LAZR01033174">
    <property type="protein sequence ID" value="KKL48844.1"/>
    <property type="molecule type" value="Genomic_DNA"/>
</dbReference>
<proteinExistence type="inferred from homology"/>
<dbReference type="PANTHER" id="PTHR30314">
    <property type="entry name" value="CELL DIVISION PROTEIN FTSZ-RELATED"/>
    <property type="match status" value="1"/>
</dbReference>
<comment type="caution">
    <text evidence="6">The sequence shown here is derived from an EMBL/GenBank/DDBJ whole genome shotgun (WGS) entry which is preliminary data.</text>
</comment>
<dbReference type="InterPro" id="IPR036525">
    <property type="entry name" value="Tubulin/FtsZ_GTPase_sf"/>
</dbReference>
<dbReference type="GO" id="GO:0003924">
    <property type="term" value="F:GTPase activity"/>
    <property type="evidence" value="ECO:0007669"/>
    <property type="project" value="InterPro"/>
</dbReference>
<dbReference type="InterPro" id="IPR000158">
    <property type="entry name" value="Cell_div_FtsZ"/>
</dbReference>
<dbReference type="InterPro" id="IPR037103">
    <property type="entry name" value="Tubulin/FtsZ-like_C"/>
</dbReference>
<evidence type="ECO:0000259" key="4">
    <source>
        <dbReference type="SMART" id="SM00864"/>
    </source>
</evidence>
<evidence type="ECO:0000256" key="3">
    <source>
        <dbReference type="ARBA" id="ARBA00023134"/>
    </source>
</evidence>
<dbReference type="InterPro" id="IPR008280">
    <property type="entry name" value="Tub_FtsZ_C"/>
</dbReference>
<gene>
    <name evidence="6" type="ORF">LCGC14_2321440</name>
</gene>
<evidence type="ECO:0000256" key="2">
    <source>
        <dbReference type="ARBA" id="ARBA00022741"/>
    </source>
</evidence>
<evidence type="ECO:0000259" key="5">
    <source>
        <dbReference type="SMART" id="SM00865"/>
    </source>
</evidence>
<dbReference type="HAMAP" id="MF_00909">
    <property type="entry name" value="FtsZ"/>
    <property type="match status" value="1"/>
</dbReference>
<dbReference type="GO" id="GO:0005737">
    <property type="term" value="C:cytoplasm"/>
    <property type="evidence" value="ECO:0007669"/>
    <property type="project" value="TreeGrafter"/>
</dbReference>
<accession>A0A0F9CI95</accession>
<dbReference type="Pfam" id="PF12327">
    <property type="entry name" value="FtsZ_C"/>
    <property type="match status" value="1"/>
</dbReference>
<dbReference type="SMART" id="SM00864">
    <property type="entry name" value="Tubulin"/>
    <property type="match status" value="1"/>
</dbReference>
<dbReference type="Gene3D" id="3.40.50.1440">
    <property type="entry name" value="Tubulin/FtsZ, GTPase domain"/>
    <property type="match status" value="1"/>
</dbReference>
<name>A0A0F9CI95_9ZZZZ</name>
<dbReference type="PANTHER" id="PTHR30314:SF3">
    <property type="entry name" value="MITOCHONDRIAL DIVISION PROTEIN FSZA"/>
    <property type="match status" value="1"/>
</dbReference>
<dbReference type="GO" id="GO:0051301">
    <property type="term" value="P:cell division"/>
    <property type="evidence" value="ECO:0007669"/>
    <property type="project" value="TreeGrafter"/>
</dbReference>
<evidence type="ECO:0000256" key="1">
    <source>
        <dbReference type="ARBA" id="ARBA00009690"/>
    </source>
</evidence>
<comment type="similarity">
    <text evidence="1">Belongs to the FtsZ family.</text>
</comment>
<dbReference type="InterPro" id="IPR003008">
    <property type="entry name" value="Tubulin_FtsZ_GTPase"/>
</dbReference>
<protein>
    <recommendedName>
        <fullName evidence="7">Tubulin/FtsZ GTPase domain-containing protein</fullName>
    </recommendedName>
</protein>
<sequence>MIEFESASSKSSSISATKPSSVQIKVLGIGGAGCNILSRISSSFPARMESIAVNTDLRCLEKCKTKKKLQLGATITGGWGVGGDAEMGRRIALEEKEKIKQILQGANLICLVFGLGKGTGTGVSPVIGQLAKELGSLTMGFAILPFDFEGEKRVSLAKKSIEEMEKAVDALMIIPNDVLLGNPEKDLSLQEGFGRVDGIMGKAIHVLDNLLLHPGLIDIDFADFKAFLQKKGHVQMAIGRAKGQGAAKDAAKQATSSPLMERISLKKAKAVLFNILGGKNLSLSEVEKAALVIKEAVSPGSEIIFGVAIDENLSSEVSLAFMAVGEETISGASRKRAEGPYQSELDLGVYEDNLDIPTFLRKRKN</sequence>
<dbReference type="GO" id="GO:0032153">
    <property type="term" value="C:cell division site"/>
    <property type="evidence" value="ECO:0007669"/>
    <property type="project" value="TreeGrafter"/>
</dbReference>
<organism evidence="6">
    <name type="scientific">marine sediment metagenome</name>
    <dbReference type="NCBI Taxonomy" id="412755"/>
    <lineage>
        <taxon>unclassified sequences</taxon>
        <taxon>metagenomes</taxon>
        <taxon>ecological metagenomes</taxon>
    </lineage>
</organism>
<keyword evidence="3" id="KW-0342">GTP-binding</keyword>
<dbReference type="SUPFAM" id="SSF55307">
    <property type="entry name" value="Tubulin C-terminal domain-like"/>
    <property type="match status" value="1"/>
</dbReference>
<dbReference type="Pfam" id="PF00091">
    <property type="entry name" value="Tubulin"/>
    <property type="match status" value="1"/>
</dbReference>
<evidence type="ECO:0000313" key="6">
    <source>
        <dbReference type="EMBL" id="KKL48844.1"/>
    </source>
</evidence>
<dbReference type="InterPro" id="IPR045061">
    <property type="entry name" value="FtsZ/CetZ"/>
</dbReference>
<dbReference type="InterPro" id="IPR018316">
    <property type="entry name" value="Tubulin/FtsZ_2-layer-sand-dom"/>
</dbReference>
<reference evidence="6" key="1">
    <citation type="journal article" date="2015" name="Nature">
        <title>Complex archaea that bridge the gap between prokaryotes and eukaryotes.</title>
        <authorList>
            <person name="Spang A."/>
            <person name="Saw J.H."/>
            <person name="Jorgensen S.L."/>
            <person name="Zaremba-Niedzwiedzka K."/>
            <person name="Martijn J."/>
            <person name="Lind A.E."/>
            <person name="van Eijk R."/>
            <person name="Schleper C."/>
            <person name="Guy L."/>
            <person name="Ettema T.J."/>
        </authorList>
    </citation>
    <scope>NUCLEOTIDE SEQUENCE</scope>
</reference>
<evidence type="ECO:0008006" key="7">
    <source>
        <dbReference type="Google" id="ProtNLM"/>
    </source>
</evidence>
<dbReference type="SMART" id="SM00865">
    <property type="entry name" value="Tubulin_C"/>
    <property type="match status" value="1"/>
</dbReference>